<sequence>MNTEKHRKSTSSSLLESIHDATLYSEDPPAYTSLYDESSLSLTETAVSFPLWPTIIPRIFVEILGPATADYFAERLIKKRLGNISSHLQYRLSSGSLDAFTDIEAEKYKTAYEDIVYFSQSKYNLLLGEEIVELRIDILKALIQSQTSILDDVWQVQSAARVLNELQELLAVAVNQVEIHRLSVALESSLTLIRHQLIEKISHELLDEKRLKGPKSGEFMSGVRITKLLCYDLAYGQANYAVQAALCRIVAIPWGEDDLRKLNEETAYVLDCVKRLLLE</sequence>
<dbReference type="AlphaFoldDB" id="A0A0C9UBC6"/>
<evidence type="ECO:0000313" key="2">
    <source>
        <dbReference type="Proteomes" id="UP000054279"/>
    </source>
</evidence>
<organism evidence="1 2">
    <name type="scientific">Sphaerobolus stellatus (strain SS14)</name>
    <dbReference type="NCBI Taxonomy" id="990650"/>
    <lineage>
        <taxon>Eukaryota</taxon>
        <taxon>Fungi</taxon>
        <taxon>Dikarya</taxon>
        <taxon>Basidiomycota</taxon>
        <taxon>Agaricomycotina</taxon>
        <taxon>Agaricomycetes</taxon>
        <taxon>Phallomycetidae</taxon>
        <taxon>Geastrales</taxon>
        <taxon>Sphaerobolaceae</taxon>
        <taxon>Sphaerobolus</taxon>
    </lineage>
</organism>
<gene>
    <name evidence="1" type="ORF">M422DRAFT_72663</name>
</gene>
<name>A0A0C9UBC6_SPHS4</name>
<dbReference type="HOGENOM" id="CLU_998094_0_0_1"/>
<proteinExistence type="predicted"/>
<dbReference type="EMBL" id="KN837920">
    <property type="protein sequence ID" value="KIJ22831.1"/>
    <property type="molecule type" value="Genomic_DNA"/>
</dbReference>
<protein>
    <submittedName>
        <fullName evidence="1">Uncharacterized protein</fullName>
    </submittedName>
</protein>
<dbReference type="Proteomes" id="UP000054279">
    <property type="component" value="Unassembled WGS sequence"/>
</dbReference>
<keyword evidence="2" id="KW-1185">Reference proteome</keyword>
<reference evidence="1 2" key="1">
    <citation type="submission" date="2014-06" db="EMBL/GenBank/DDBJ databases">
        <title>Evolutionary Origins and Diversification of the Mycorrhizal Mutualists.</title>
        <authorList>
            <consortium name="DOE Joint Genome Institute"/>
            <consortium name="Mycorrhizal Genomics Consortium"/>
            <person name="Kohler A."/>
            <person name="Kuo A."/>
            <person name="Nagy L.G."/>
            <person name="Floudas D."/>
            <person name="Copeland A."/>
            <person name="Barry K.W."/>
            <person name="Cichocki N."/>
            <person name="Veneault-Fourrey C."/>
            <person name="LaButti K."/>
            <person name="Lindquist E.A."/>
            <person name="Lipzen A."/>
            <person name="Lundell T."/>
            <person name="Morin E."/>
            <person name="Murat C."/>
            <person name="Riley R."/>
            <person name="Ohm R."/>
            <person name="Sun H."/>
            <person name="Tunlid A."/>
            <person name="Henrissat B."/>
            <person name="Grigoriev I.V."/>
            <person name="Hibbett D.S."/>
            <person name="Martin F."/>
        </authorList>
    </citation>
    <scope>NUCLEOTIDE SEQUENCE [LARGE SCALE GENOMIC DNA]</scope>
    <source>
        <strain evidence="1 2">SS14</strain>
    </source>
</reference>
<accession>A0A0C9UBC6</accession>
<evidence type="ECO:0000313" key="1">
    <source>
        <dbReference type="EMBL" id="KIJ22831.1"/>
    </source>
</evidence>